<organism evidence="1 2">
    <name type="scientific">Gluconacetobacter sacchari DSM 12717</name>
    <dbReference type="NCBI Taxonomy" id="1307940"/>
    <lineage>
        <taxon>Bacteria</taxon>
        <taxon>Pseudomonadati</taxon>
        <taxon>Pseudomonadota</taxon>
        <taxon>Alphaproteobacteria</taxon>
        <taxon>Acetobacterales</taxon>
        <taxon>Acetobacteraceae</taxon>
        <taxon>Gluconacetobacter</taxon>
    </lineage>
</organism>
<accession>A0ABQ0P7M7</accession>
<comment type="caution">
    <text evidence="1">The sequence shown here is derived from an EMBL/GenBank/DDBJ whole genome shotgun (WGS) entry which is preliminary data.</text>
</comment>
<dbReference type="SUPFAM" id="SSF53850">
    <property type="entry name" value="Periplasmic binding protein-like II"/>
    <property type="match status" value="1"/>
</dbReference>
<evidence type="ECO:0000313" key="2">
    <source>
        <dbReference type="Proteomes" id="UP001060895"/>
    </source>
</evidence>
<protein>
    <recommendedName>
        <fullName evidence="3">LysR substrate binding domain-containing protein</fullName>
    </recommendedName>
</protein>
<gene>
    <name evidence="1" type="ORF">AA12717_2014</name>
</gene>
<reference evidence="1" key="1">
    <citation type="submission" date="2013-04" db="EMBL/GenBank/DDBJ databases">
        <title>The genome sequencing project of 58 acetic acid bacteria.</title>
        <authorList>
            <person name="Okamoto-Kainuma A."/>
            <person name="Ishikawa M."/>
            <person name="Umino S."/>
            <person name="Koizumi Y."/>
            <person name="Shiwa Y."/>
            <person name="Yoshikawa H."/>
            <person name="Matsutani M."/>
            <person name="Matsushita K."/>
        </authorList>
    </citation>
    <scope>NUCLEOTIDE SEQUENCE</scope>
    <source>
        <strain evidence="1">DSM 12717</strain>
    </source>
</reference>
<evidence type="ECO:0008006" key="3">
    <source>
        <dbReference type="Google" id="ProtNLM"/>
    </source>
</evidence>
<sequence length="107" mass="11983">MDYVDMPIILSKSNFANRAQLDALLPPAVRQECCRYDVGSIELMKQLVLRNAGVAFMTQVGIEPELRGGRCVISRSTITGSGSSAIWACMPMPWRRWRSPPTPWRAT</sequence>
<keyword evidence="2" id="KW-1185">Reference proteome</keyword>
<dbReference type="EMBL" id="BAQP01000132">
    <property type="protein sequence ID" value="GBQ25254.1"/>
    <property type="molecule type" value="Genomic_DNA"/>
</dbReference>
<dbReference type="Gene3D" id="3.40.190.10">
    <property type="entry name" value="Periplasmic binding protein-like II"/>
    <property type="match status" value="1"/>
</dbReference>
<dbReference type="Proteomes" id="UP001060895">
    <property type="component" value="Unassembled WGS sequence"/>
</dbReference>
<proteinExistence type="predicted"/>
<evidence type="ECO:0000313" key="1">
    <source>
        <dbReference type="EMBL" id="GBQ25254.1"/>
    </source>
</evidence>
<name>A0ABQ0P7M7_9PROT</name>